<evidence type="ECO:0000256" key="4">
    <source>
        <dbReference type="ARBA" id="ARBA00022741"/>
    </source>
</evidence>
<dbReference type="RefSeq" id="WP_115731322.1">
    <property type="nucleotide sequence ID" value="NZ_BAAAVY010000031.1"/>
</dbReference>
<dbReference type="Proteomes" id="UP000254701">
    <property type="component" value="Unassembled WGS sequence"/>
</dbReference>
<feature type="domain" description="ABC transporter" evidence="6">
    <location>
        <begin position="5"/>
        <end position="252"/>
    </location>
</feature>
<reference evidence="7 8" key="1">
    <citation type="submission" date="2018-06" db="EMBL/GenBank/DDBJ databases">
        <authorList>
            <consortium name="Pathogen Informatics"/>
            <person name="Doyle S."/>
        </authorList>
    </citation>
    <scope>NUCLEOTIDE SEQUENCE [LARGE SCALE GENOMIC DNA]</scope>
    <source>
        <strain evidence="7 8">NCTC10684</strain>
    </source>
</reference>
<evidence type="ECO:0000256" key="3">
    <source>
        <dbReference type="ARBA" id="ARBA00022448"/>
    </source>
</evidence>
<dbReference type="GO" id="GO:0016887">
    <property type="term" value="F:ATP hydrolysis activity"/>
    <property type="evidence" value="ECO:0007669"/>
    <property type="project" value="InterPro"/>
</dbReference>
<dbReference type="PROSITE" id="PS50893">
    <property type="entry name" value="ABC_TRANSPORTER_2"/>
    <property type="match status" value="1"/>
</dbReference>
<dbReference type="GO" id="GO:0005886">
    <property type="term" value="C:plasma membrane"/>
    <property type="evidence" value="ECO:0007669"/>
    <property type="project" value="UniProtKB-SubCell"/>
</dbReference>
<gene>
    <name evidence="7" type="primary">gsiA_19</name>
    <name evidence="7" type="ORF">NCTC10684_02328</name>
</gene>
<dbReference type="Gene3D" id="3.40.50.300">
    <property type="entry name" value="P-loop containing nucleotide triphosphate hydrolases"/>
    <property type="match status" value="1"/>
</dbReference>
<dbReference type="InterPro" id="IPR003593">
    <property type="entry name" value="AAA+_ATPase"/>
</dbReference>
<proteinExistence type="inferred from homology"/>
<comment type="subcellular location">
    <subcellularLocation>
        <location evidence="1">Cell inner membrane</location>
        <topology evidence="1">Peripheral membrane protein</topology>
    </subcellularLocation>
</comment>
<dbReference type="OrthoDB" id="9802264at2"/>
<comment type="similarity">
    <text evidence="2">Belongs to the ABC transporter superfamily.</text>
</comment>
<keyword evidence="5 7" id="KW-0067">ATP-binding</keyword>
<dbReference type="GO" id="GO:0005524">
    <property type="term" value="F:ATP binding"/>
    <property type="evidence" value="ECO:0007669"/>
    <property type="project" value="UniProtKB-KW"/>
</dbReference>
<name>A0A380WK24_AMIAI</name>
<protein>
    <submittedName>
        <fullName evidence="7">Glutathione import ATP-binding protein GsiA</fullName>
        <ecNumber evidence="7">3.6.3.-</ecNumber>
    </submittedName>
</protein>
<dbReference type="EC" id="3.6.3.-" evidence="7"/>
<dbReference type="PANTHER" id="PTHR43776:SF7">
    <property type="entry name" value="D,D-DIPEPTIDE TRANSPORT ATP-BINDING PROTEIN DDPF-RELATED"/>
    <property type="match status" value="1"/>
</dbReference>
<evidence type="ECO:0000256" key="2">
    <source>
        <dbReference type="ARBA" id="ARBA00005417"/>
    </source>
</evidence>
<sequence>MSDILTVNGLSRRFSDGGLFRKRKVFHAVSDVSFALKRGQILGVVGESGCGKSTLARLVLRLINPTHGKVQFDGVDMASLSRTDMRRLRQRMQLVFQDPYSAIDPRYSIRDALLEPYRVQGVKPKSTDETVASLLDMVGLNSALAASYPHQLSGGQKQRVGIARALALNPSLVVLDEPTASLDVSVQAQIVALLERLRQELGLTYLFISHDLGLVRYFCDQILVMYLGRIVEVLPSDAAPAHPYTQALLDSTFEPDPKRRRLVTRLAGEIPSGYDLPAGCAFANRCPRVTDLCRRVLPTLASQGSGHQAACHHPLATVPEVAVDQRSVA</sequence>
<dbReference type="InterPro" id="IPR013563">
    <property type="entry name" value="Oligopep_ABC_C"/>
</dbReference>
<dbReference type="GO" id="GO:0055085">
    <property type="term" value="P:transmembrane transport"/>
    <property type="evidence" value="ECO:0007669"/>
    <property type="project" value="UniProtKB-ARBA"/>
</dbReference>
<dbReference type="AlphaFoldDB" id="A0A380WK24"/>
<dbReference type="InterPro" id="IPR003439">
    <property type="entry name" value="ABC_transporter-like_ATP-bd"/>
</dbReference>
<dbReference type="InterPro" id="IPR027417">
    <property type="entry name" value="P-loop_NTPase"/>
</dbReference>
<keyword evidence="4" id="KW-0547">Nucleotide-binding</keyword>
<dbReference type="Pfam" id="PF00005">
    <property type="entry name" value="ABC_tran"/>
    <property type="match status" value="1"/>
</dbReference>
<dbReference type="Pfam" id="PF08352">
    <property type="entry name" value="oligo_HPY"/>
    <property type="match status" value="1"/>
</dbReference>
<dbReference type="SMART" id="SM00382">
    <property type="entry name" value="AAA"/>
    <property type="match status" value="1"/>
</dbReference>
<dbReference type="PROSITE" id="PS00211">
    <property type="entry name" value="ABC_TRANSPORTER_1"/>
    <property type="match status" value="1"/>
</dbReference>
<keyword evidence="3" id="KW-0813">Transport</keyword>
<dbReference type="FunFam" id="3.40.50.300:FF:000016">
    <property type="entry name" value="Oligopeptide ABC transporter ATP-binding component"/>
    <property type="match status" value="1"/>
</dbReference>
<evidence type="ECO:0000313" key="8">
    <source>
        <dbReference type="Proteomes" id="UP000254701"/>
    </source>
</evidence>
<evidence type="ECO:0000256" key="5">
    <source>
        <dbReference type="ARBA" id="ARBA00022840"/>
    </source>
</evidence>
<evidence type="ECO:0000313" key="7">
    <source>
        <dbReference type="EMBL" id="SUU89095.1"/>
    </source>
</evidence>
<dbReference type="InterPro" id="IPR017871">
    <property type="entry name" value="ABC_transporter-like_CS"/>
</dbReference>
<accession>A0A380WK24</accession>
<dbReference type="NCBIfam" id="TIGR01727">
    <property type="entry name" value="oligo_HPY"/>
    <property type="match status" value="1"/>
</dbReference>
<dbReference type="GO" id="GO:0015833">
    <property type="term" value="P:peptide transport"/>
    <property type="evidence" value="ECO:0007669"/>
    <property type="project" value="InterPro"/>
</dbReference>
<dbReference type="PANTHER" id="PTHR43776">
    <property type="entry name" value="TRANSPORT ATP-BINDING PROTEIN"/>
    <property type="match status" value="1"/>
</dbReference>
<organism evidence="7 8">
    <name type="scientific">Aminobacter aminovorans</name>
    <name type="common">Chelatobacter heintzii</name>
    <dbReference type="NCBI Taxonomy" id="83263"/>
    <lineage>
        <taxon>Bacteria</taxon>
        <taxon>Pseudomonadati</taxon>
        <taxon>Pseudomonadota</taxon>
        <taxon>Alphaproteobacteria</taxon>
        <taxon>Hyphomicrobiales</taxon>
        <taxon>Phyllobacteriaceae</taxon>
        <taxon>Aminobacter</taxon>
    </lineage>
</organism>
<dbReference type="SUPFAM" id="SSF52540">
    <property type="entry name" value="P-loop containing nucleoside triphosphate hydrolases"/>
    <property type="match status" value="1"/>
</dbReference>
<dbReference type="CDD" id="cd03257">
    <property type="entry name" value="ABC_NikE_OppD_transporters"/>
    <property type="match status" value="1"/>
</dbReference>
<dbReference type="InterPro" id="IPR050319">
    <property type="entry name" value="ABC_transp_ATP-bind"/>
</dbReference>
<keyword evidence="7" id="KW-0378">Hydrolase</keyword>
<dbReference type="EMBL" id="UFSM01000001">
    <property type="protein sequence ID" value="SUU89095.1"/>
    <property type="molecule type" value="Genomic_DNA"/>
</dbReference>
<evidence type="ECO:0000259" key="6">
    <source>
        <dbReference type="PROSITE" id="PS50893"/>
    </source>
</evidence>
<evidence type="ECO:0000256" key="1">
    <source>
        <dbReference type="ARBA" id="ARBA00004417"/>
    </source>
</evidence>